<dbReference type="GO" id="GO:0005524">
    <property type="term" value="F:ATP binding"/>
    <property type="evidence" value="ECO:0007669"/>
    <property type="project" value="UniProtKB-KW"/>
</dbReference>
<dbReference type="AlphaFoldDB" id="A0A1P8Q4Z6"/>
<name>A0A1P8Q4Z6_9LACO</name>
<organism evidence="5 6">
    <name type="scientific">Companilactobacillus allii</name>
    <dbReference type="NCBI Taxonomy" id="1847728"/>
    <lineage>
        <taxon>Bacteria</taxon>
        <taxon>Bacillati</taxon>
        <taxon>Bacillota</taxon>
        <taxon>Bacilli</taxon>
        <taxon>Lactobacillales</taxon>
        <taxon>Lactobacillaceae</taxon>
        <taxon>Companilactobacillus</taxon>
    </lineage>
</organism>
<keyword evidence="2" id="KW-0547">Nucleotide-binding</keyword>
<dbReference type="InterPro" id="IPR003439">
    <property type="entry name" value="ABC_transporter-like_ATP-bd"/>
</dbReference>
<dbReference type="Gene3D" id="3.40.50.300">
    <property type="entry name" value="P-loop containing nucleotide triphosphate hydrolases"/>
    <property type="match status" value="1"/>
</dbReference>
<accession>A0A1P8Q4Z6</accession>
<protein>
    <submittedName>
        <fullName evidence="5">ABC transporter ATP-binding protein</fullName>
    </submittedName>
</protein>
<dbReference type="PANTHER" id="PTHR42711">
    <property type="entry name" value="ABC TRANSPORTER ATP-BINDING PROTEIN"/>
    <property type="match status" value="1"/>
</dbReference>
<dbReference type="InterPro" id="IPR050763">
    <property type="entry name" value="ABC_transporter_ATP-binding"/>
</dbReference>
<dbReference type="GO" id="GO:0016887">
    <property type="term" value="F:ATP hydrolysis activity"/>
    <property type="evidence" value="ECO:0007669"/>
    <property type="project" value="InterPro"/>
</dbReference>
<keyword evidence="1" id="KW-0813">Transport</keyword>
<evidence type="ECO:0000256" key="3">
    <source>
        <dbReference type="ARBA" id="ARBA00022840"/>
    </source>
</evidence>
<dbReference type="PROSITE" id="PS00211">
    <property type="entry name" value="ABC_TRANSPORTER_1"/>
    <property type="match status" value="1"/>
</dbReference>
<dbReference type="STRING" id="1847728.BTM29_10340"/>
<evidence type="ECO:0000313" key="5">
    <source>
        <dbReference type="EMBL" id="APX72926.1"/>
    </source>
</evidence>
<keyword evidence="6" id="KW-1185">Reference proteome</keyword>
<dbReference type="InterPro" id="IPR017871">
    <property type="entry name" value="ABC_transporter-like_CS"/>
</dbReference>
<evidence type="ECO:0000256" key="1">
    <source>
        <dbReference type="ARBA" id="ARBA00022448"/>
    </source>
</evidence>
<keyword evidence="3 5" id="KW-0067">ATP-binding</keyword>
<dbReference type="InterPro" id="IPR003593">
    <property type="entry name" value="AAA+_ATPase"/>
</dbReference>
<dbReference type="PROSITE" id="PS50893">
    <property type="entry name" value="ABC_TRANSPORTER_2"/>
    <property type="match status" value="1"/>
</dbReference>
<dbReference type="Proteomes" id="UP000187499">
    <property type="component" value="Chromosome"/>
</dbReference>
<dbReference type="OrthoDB" id="9804819at2"/>
<proteinExistence type="predicted"/>
<dbReference type="SMART" id="SM00382">
    <property type="entry name" value="AAA"/>
    <property type="match status" value="1"/>
</dbReference>
<evidence type="ECO:0000259" key="4">
    <source>
        <dbReference type="PROSITE" id="PS50893"/>
    </source>
</evidence>
<dbReference type="EMBL" id="CP019323">
    <property type="protein sequence ID" value="APX72926.1"/>
    <property type="molecule type" value="Genomic_DNA"/>
</dbReference>
<gene>
    <name evidence="5" type="ORF">BTM29_10340</name>
</gene>
<evidence type="ECO:0000313" key="6">
    <source>
        <dbReference type="Proteomes" id="UP000187499"/>
    </source>
</evidence>
<dbReference type="KEGG" id="lalw:BTM29_10340"/>
<dbReference type="InterPro" id="IPR027417">
    <property type="entry name" value="P-loop_NTPase"/>
</dbReference>
<sequence>MTSIIEVDNLNKNYGNKTILENINFKVDQNQIIALIGENGAGKTTLINILLDLISSDSGTVKILNNTKHIKEHLGVMIQQNISITRITVKEIIKLTQSYYQNPLPYEEIIELADLKKLEHSKMNQLSGGQKRRLSFALSITGNPNLLFLDEPTAGMDSQSRTKFWQIIANLKNQHKTIFVTSHYLNELETFADRIIILQNKSIAFDGSIAKLRSLEGESLIEFDSDLLPDLFSSIPEITNFKKISNHYQFTTNNTESLMNQLTPYLNAISNLKVQQNSLDSLFSNFNTGDIVYE</sequence>
<dbReference type="SUPFAM" id="SSF52540">
    <property type="entry name" value="P-loop containing nucleoside triphosphate hydrolases"/>
    <property type="match status" value="1"/>
</dbReference>
<dbReference type="RefSeq" id="WP_076617189.1">
    <property type="nucleotide sequence ID" value="NZ_CP019323.1"/>
</dbReference>
<dbReference type="PANTHER" id="PTHR42711:SF17">
    <property type="entry name" value="ABC TRANSPORTER ATP-BINDING PROTEIN"/>
    <property type="match status" value="1"/>
</dbReference>
<evidence type="ECO:0000256" key="2">
    <source>
        <dbReference type="ARBA" id="ARBA00022741"/>
    </source>
</evidence>
<dbReference type="Pfam" id="PF00005">
    <property type="entry name" value="ABC_tran"/>
    <property type="match status" value="1"/>
</dbReference>
<reference evidence="6" key="1">
    <citation type="submission" date="2016-12" db="EMBL/GenBank/DDBJ databases">
        <authorList>
            <person name="Jung M.Y."/>
            <person name="Lee S.H."/>
        </authorList>
    </citation>
    <scope>NUCLEOTIDE SEQUENCE [LARGE SCALE GENOMIC DNA]</scope>
    <source>
        <strain evidence="6">WiKim39</strain>
    </source>
</reference>
<dbReference type="CDD" id="cd03230">
    <property type="entry name" value="ABC_DR_subfamily_A"/>
    <property type="match status" value="1"/>
</dbReference>
<feature type="domain" description="ABC transporter" evidence="4">
    <location>
        <begin position="5"/>
        <end position="225"/>
    </location>
</feature>